<organism evidence="1">
    <name type="scientific">Siphoviridae sp. ctzr51</name>
    <dbReference type="NCBI Taxonomy" id="2825751"/>
    <lineage>
        <taxon>Viruses</taxon>
        <taxon>Duplodnaviria</taxon>
        <taxon>Heunggongvirae</taxon>
        <taxon>Uroviricota</taxon>
        <taxon>Caudoviricetes</taxon>
    </lineage>
</organism>
<evidence type="ECO:0000313" key="1">
    <source>
        <dbReference type="EMBL" id="DAF95878.1"/>
    </source>
</evidence>
<name>A0A8S5UNC3_9CAUD</name>
<reference evidence="1" key="1">
    <citation type="journal article" date="2021" name="Proc. Natl. Acad. Sci. U.S.A.">
        <title>A Catalog of Tens of Thousands of Viruses from Human Metagenomes Reveals Hidden Associations with Chronic Diseases.</title>
        <authorList>
            <person name="Tisza M.J."/>
            <person name="Buck C.B."/>
        </authorList>
    </citation>
    <scope>NUCLEOTIDE SEQUENCE</scope>
    <source>
        <strain evidence="1">Ctzr51</strain>
    </source>
</reference>
<accession>A0A8S5UNC3</accession>
<protein>
    <submittedName>
        <fullName evidence="1">Portal</fullName>
    </submittedName>
</protein>
<proteinExistence type="predicted"/>
<sequence>MADGSFRKIQPLNLLRKMGLDISEIKKQITEPKKRQVINRALFHQSRIRFHAQTALTPNLCGPVTDFLAFVQNLIPNDKFKIFKTLFRYPVKTNEITGICFDKLSRIFDGRNPAFNYQFMNTEQRDDWEYYRQEVLHEPEIWSGKGWEFFKTEINSVLIVDMPAEKNDSGYPTPYFYWLPIADVITYEVDASTGLMKWIIFRQEGERIAVIDDERYRVFEGKNNNIGTLIIENAHDLGYCPARFFWNESINLADPDIKISPLTKELEALDWYLFFHISKRHLDLYGSYPIYSGYEQNCDFVDDQSGDYCDGGFLKDKQGHYKLDMAGLLMRCPKCGDKHIAGAGSFVEIPIPDGENQPDLRNPVQILTVDRNSLDYNVSEDERLRTNIITAIVGTNEEITTRDALNEQQIRANFESQSTILNRIKKGFEAAQQFVDETVCRLRYGNMFVSAKVNLGTEFYLYDVTELRERYKVAKESGASEGELDALQNQIIETEYRNDPLQLQRMLILSELEPYRHLTREEALTLFEKQLISEDDLRVKLNFANFVRRFERENTNVLEFGSLIPFSKKIDIITKKMYDYASENRNGTN</sequence>
<dbReference type="EMBL" id="BK016111">
    <property type="protein sequence ID" value="DAF95878.1"/>
    <property type="molecule type" value="Genomic_DNA"/>
</dbReference>